<dbReference type="STRING" id="414703.SAMN04488125_11254"/>
<keyword evidence="3 6" id="KW-0479">Metal-binding</keyword>
<dbReference type="OrthoDB" id="9805828at2"/>
<sequence>MIHRLPPLFPLLLPTLAVFLGACSDEGGERRRSLGEAPRFDDLMRVADAERGGRLFGRCAACHTIERGAGDRNGPGLFDVMGKPVAGNSRRFGYTASLRSLGGVWTPERMDAWLTAPAAMVPGTSMHFSGLPDALDRADLIAFLRTRSLAAEVATQPERQPAPREP</sequence>
<evidence type="ECO:0000256" key="4">
    <source>
        <dbReference type="ARBA" id="ARBA00022982"/>
    </source>
</evidence>
<dbReference type="SUPFAM" id="SSF46626">
    <property type="entry name" value="Cytochrome c"/>
    <property type="match status" value="1"/>
</dbReference>
<keyword evidence="2 6" id="KW-0349">Heme</keyword>
<dbReference type="GO" id="GO:0046872">
    <property type="term" value="F:metal ion binding"/>
    <property type="evidence" value="ECO:0007669"/>
    <property type="project" value="UniProtKB-KW"/>
</dbReference>
<dbReference type="PRINTS" id="PR00604">
    <property type="entry name" value="CYTCHRMECIAB"/>
</dbReference>
<evidence type="ECO:0000256" key="6">
    <source>
        <dbReference type="PROSITE-ProRule" id="PRU00433"/>
    </source>
</evidence>
<dbReference type="PROSITE" id="PS51257">
    <property type="entry name" value="PROKAR_LIPOPROTEIN"/>
    <property type="match status" value="1"/>
</dbReference>
<dbReference type="Proteomes" id="UP000198804">
    <property type="component" value="Unassembled WGS sequence"/>
</dbReference>
<evidence type="ECO:0000256" key="2">
    <source>
        <dbReference type="ARBA" id="ARBA00022617"/>
    </source>
</evidence>
<dbReference type="InterPro" id="IPR036909">
    <property type="entry name" value="Cyt_c-like_dom_sf"/>
</dbReference>
<keyword evidence="5 6" id="KW-0408">Iron</keyword>
<evidence type="ECO:0000256" key="5">
    <source>
        <dbReference type="ARBA" id="ARBA00023004"/>
    </source>
</evidence>
<evidence type="ECO:0000256" key="3">
    <source>
        <dbReference type="ARBA" id="ARBA00022723"/>
    </source>
</evidence>
<keyword evidence="9" id="KW-1185">Reference proteome</keyword>
<feature type="domain" description="Cytochrome c" evidence="7">
    <location>
        <begin position="47"/>
        <end position="148"/>
    </location>
</feature>
<keyword evidence="1" id="KW-0813">Transport</keyword>
<evidence type="ECO:0000313" key="9">
    <source>
        <dbReference type="Proteomes" id="UP000198804"/>
    </source>
</evidence>
<organism evidence="8 9">
    <name type="scientific">Methylorubrum salsuginis</name>
    <dbReference type="NCBI Taxonomy" id="414703"/>
    <lineage>
        <taxon>Bacteria</taxon>
        <taxon>Pseudomonadati</taxon>
        <taxon>Pseudomonadota</taxon>
        <taxon>Alphaproteobacteria</taxon>
        <taxon>Hyphomicrobiales</taxon>
        <taxon>Methylobacteriaceae</taxon>
        <taxon>Methylorubrum</taxon>
    </lineage>
</organism>
<reference evidence="9" key="1">
    <citation type="submission" date="2016-10" db="EMBL/GenBank/DDBJ databases">
        <authorList>
            <person name="Varghese N."/>
            <person name="Submissions S."/>
        </authorList>
    </citation>
    <scope>NUCLEOTIDE SEQUENCE [LARGE SCALE GENOMIC DNA]</scope>
    <source>
        <strain evidence="9">CGMCC 1.6474</strain>
    </source>
</reference>
<dbReference type="PANTHER" id="PTHR11961">
    <property type="entry name" value="CYTOCHROME C"/>
    <property type="match status" value="1"/>
</dbReference>
<dbReference type="Gene3D" id="1.10.760.10">
    <property type="entry name" value="Cytochrome c-like domain"/>
    <property type="match status" value="1"/>
</dbReference>
<evidence type="ECO:0000259" key="7">
    <source>
        <dbReference type="PROSITE" id="PS51007"/>
    </source>
</evidence>
<evidence type="ECO:0000313" key="8">
    <source>
        <dbReference type="EMBL" id="SFL29394.1"/>
    </source>
</evidence>
<proteinExistence type="predicted"/>
<dbReference type="EMBL" id="FOSV01000012">
    <property type="protein sequence ID" value="SFL29394.1"/>
    <property type="molecule type" value="Genomic_DNA"/>
</dbReference>
<dbReference type="Pfam" id="PF00034">
    <property type="entry name" value="Cytochrom_C"/>
    <property type="match status" value="1"/>
</dbReference>
<dbReference type="GO" id="GO:0020037">
    <property type="term" value="F:heme binding"/>
    <property type="evidence" value="ECO:0007669"/>
    <property type="project" value="InterPro"/>
</dbReference>
<dbReference type="GO" id="GO:0009055">
    <property type="term" value="F:electron transfer activity"/>
    <property type="evidence" value="ECO:0007669"/>
    <property type="project" value="InterPro"/>
</dbReference>
<accession>A0A1I4GH49</accession>
<keyword evidence="4" id="KW-0249">Electron transport</keyword>
<dbReference type="PROSITE" id="PS51007">
    <property type="entry name" value="CYTC"/>
    <property type="match status" value="1"/>
</dbReference>
<dbReference type="InterPro" id="IPR002327">
    <property type="entry name" value="Cyt_c_1A/1B"/>
</dbReference>
<name>A0A1I4GH49_9HYPH</name>
<evidence type="ECO:0000256" key="1">
    <source>
        <dbReference type="ARBA" id="ARBA00022448"/>
    </source>
</evidence>
<protein>
    <submittedName>
        <fullName evidence="8">Cytochrome c</fullName>
    </submittedName>
</protein>
<dbReference type="AlphaFoldDB" id="A0A1I4GH49"/>
<gene>
    <name evidence="8" type="ORF">SAMN04488125_11254</name>
</gene>
<dbReference type="InterPro" id="IPR009056">
    <property type="entry name" value="Cyt_c-like_dom"/>
</dbReference>